<reference evidence="4" key="1">
    <citation type="submission" date="2019-08" db="EMBL/GenBank/DDBJ databases">
        <authorList>
            <person name="Kucharzyk K."/>
            <person name="Murdoch R.W."/>
            <person name="Higgins S."/>
            <person name="Loffler F."/>
        </authorList>
    </citation>
    <scope>NUCLEOTIDE SEQUENCE</scope>
</reference>
<dbReference type="PANTHER" id="PTHR22789">
    <property type="entry name" value="FUCULOSE PHOSPHATE ALDOLASE"/>
    <property type="match status" value="1"/>
</dbReference>
<dbReference type="GO" id="GO:0005829">
    <property type="term" value="C:cytosol"/>
    <property type="evidence" value="ECO:0007669"/>
    <property type="project" value="TreeGrafter"/>
</dbReference>
<dbReference type="EC" id="4.1.1.104" evidence="4"/>
<dbReference type="AlphaFoldDB" id="A0A645C273"/>
<dbReference type="SUPFAM" id="SSF53639">
    <property type="entry name" value="AraD/HMP-PK domain-like"/>
    <property type="match status" value="1"/>
</dbReference>
<dbReference type="EMBL" id="VSSQ01022046">
    <property type="protein sequence ID" value="MPM68074.1"/>
    <property type="molecule type" value="Genomic_DNA"/>
</dbReference>
<dbReference type="Pfam" id="PF00596">
    <property type="entry name" value="Aldolase_II"/>
    <property type="match status" value="1"/>
</dbReference>
<evidence type="ECO:0000259" key="3">
    <source>
        <dbReference type="SMART" id="SM01007"/>
    </source>
</evidence>
<keyword evidence="1" id="KW-0479">Metal-binding</keyword>
<dbReference type="GO" id="GO:0016832">
    <property type="term" value="F:aldehyde-lyase activity"/>
    <property type="evidence" value="ECO:0007669"/>
    <property type="project" value="TreeGrafter"/>
</dbReference>
<protein>
    <submittedName>
        <fullName evidence="4">3-oxo-tetronate 4-phosphate decarboxylase</fullName>
        <ecNumber evidence="4">4.1.1.104</ecNumber>
    </submittedName>
</protein>
<evidence type="ECO:0000313" key="4">
    <source>
        <dbReference type="EMBL" id="MPM68074.1"/>
    </source>
</evidence>
<sequence length="221" mass="24977">MGPLPEIFSDKARIVCEYAAILWHKSFVDGNGGNVSMRVSSNTVLCTPTLFSKSRLKEKDICLVNLNGEQISGIQKPSSEITTHLAVYKADPTANMVIHCHPPYTCSYAFTERLPYPCLSPEAALWMDEIVMLPFYIPGSKELAEAIEYNAQGRHSLMLQNHGLITWGKTPEEAYWRTEVIESHCRISHLIEARNSKPRHFTSEEYAELMKVKDKMLNGSK</sequence>
<dbReference type="GO" id="GO:0046872">
    <property type="term" value="F:metal ion binding"/>
    <property type="evidence" value="ECO:0007669"/>
    <property type="project" value="UniProtKB-KW"/>
</dbReference>
<organism evidence="4">
    <name type="scientific">bioreactor metagenome</name>
    <dbReference type="NCBI Taxonomy" id="1076179"/>
    <lineage>
        <taxon>unclassified sequences</taxon>
        <taxon>metagenomes</taxon>
        <taxon>ecological metagenomes</taxon>
    </lineage>
</organism>
<dbReference type="Gene3D" id="3.40.225.10">
    <property type="entry name" value="Class II aldolase/adducin N-terminal domain"/>
    <property type="match status" value="1"/>
</dbReference>
<feature type="domain" description="Class II aldolase/adducin N-terminal" evidence="3">
    <location>
        <begin position="13"/>
        <end position="189"/>
    </location>
</feature>
<comment type="caution">
    <text evidence="4">The sequence shown here is derived from an EMBL/GenBank/DDBJ whole genome shotgun (WGS) entry which is preliminary data.</text>
</comment>
<dbReference type="InterPro" id="IPR036409">
    <property type="entry name" value="Aldolase_II/adducin_N_sf"/>
</dbReference>
<evidence type="ECO:0000256" key="1">
    <source>
        <dbReference type="ARBA" id="ARBA00022723"/>
    </source>
</evidence>
<dbReference type="PANTHER" id="PTHR22789:SF0">
    <property type="entry name" value="3-OXO-TETRONATE 4-PHOSPHATE DECARBOXYLASE-RELATED"/>
    <property type="match status" value="1"/>
</dbReference>
<keyword evidence="2 4" id="KW-0456">Lyase</keyword>
<dbReference type="SMART" id="SM01007">
    <property type="entry name" value="Aldolase_II"/>
    <property type="match status" value="1"/>
</dbReference>
<gene>
    <name evidence="4" type="primary">otnC_10</name>
    <name evidence="4" type="ORF">SDC9_115005</name>
</gene>
<evidence type="ECO:0000256" key="2">
    <source>
        <dbReference type="ARBA" id="ARBA00023239"/>
    </source>
</evidence>
<dbReference type="InterPro" id="IPR001303">
    <property type="entry name" value="Aldolase_II/adducin_N"/>
</dbReference>
<proteinExistence type="predicted"/>
<dbReference type="GO" id="GO:0019323">
    <property type="term" value="P:pentose catabolic process"/>
    <property type="evidence" value="ECO:0007669"/>
    <property type="project" value="TreeGrafter"/>
</dbReference>
<name>A0A645C273_9ZZZZ</name>
<accession>A0A645C273</accession>
<dbReference type="InterPro" id="IPR050197">
    <property type="entry name" value="Aldolase_class_II_sugar_metab"/>
</dbReference>